<evidence type="ECO:0000313" key="5">
    <source>
        <dbReference type="EMBL" id="TWE11399.1"/>
    </source>
</evidence>
<sequence length="495" mass="52237">MSQAQQVRRALALTAVSVIWPGLGLLWTKRRNLGFIFVGVAALAAIILGIIVLSGGVVEGAARLLTHKGLVLLLVLSVGGGLWWLAGIVLTASTTGNFRWPEQTRWLHRVFAAAMCLIVAAPAAEATRYVWVTKDTFNTIFTQRYDGRGAAAATPGGGSNPWAKVPRVNIMLVGSDAGADRTGIRTDSLIVASINTKTGDTTLISIPRNLGHVPFPASNPLSKVYPNGFTCADGQCIMDAVWQQAATTHRNLFPTDEQNPGLDTTRDVVSAITGLKIDYSTVIDLDGFQQLVDAMGGVYVNVQPDPNSSYNGIPIGGRIVNGQIVPGSVTGLIKPGYQKLNGYQALWYSRSRVGAANGDDRRMLRQRCMINSLIAQANPVQMVTKFTDLMSVAKKNITLDIPQDDLPAFASLAETMKNGNLRSVDISNPVSNNNPDYAAIRATVAKALAQPHDAKGPTPGKTGSSAAAAAPSSAPSGSGSSAPSENSITNTSDSC</sequence>
<keyword evidence="3" id="KW-0812">Transmembrane</keyword>
<evidence type="ECO:0000256" key="2">
    <source>
        <dbReference type="SAM" id="MobiDB-lite"/>
    </source>
</evidence>
<comment type="similarity">
    <text evidence="1">Belongs to the LytR/CpsA/Psr (LCP) family.</text>
</comment>
<dbReference type="RefSeq" id="WP_170226312.1">
    <property type="nucleotide sequence ID" value="NZ_VIVQ01000001.1"/>
</dbReference>
<accession>A0A561E711</accession>
<evidence type="ECO:0000256" key="3">
    <source>
        <dbReference type="SAM" id="Phobius"/>
    </source>
</evidence>
<feature type="domain" description="Cell envelope-related transcriptional attenuator" evidence="4">
    <location>
        <begin position="185"/>
        <end position="377"/>
    </location>
</feature>
<dbReference type="NCBIfam" id="TIGR00350">
    <property type="entry name" value="lytR_cpsA_psr"/>
    <property type="match status" value="1"/>
</dbReference>
<keyword evidence="6" id="KW-1185">Reference proteome</keyword>
<gene>
    <name evidence="5" type="ORF">BKA23_0163</name>
</gene>
<feature type="transmembrane region" description="Helical" evidence="3">
    <location>
        <begin position="106"/>
        <end position="124"/>
    </location>
</feature>
<dbReference type="PANTHER" id="PTHR33392:SF6">
    <property type="entry name" value="POLYISOPRENYL-TEICHOIC ACID--PEPTIDOGLYCAN TEICHOIC ACID TRANSFERASE TAGU"/>
    <property type="match status" value="1"/>
</dbReference>
<feature type="transmembrane region" description="Helical" evidence="3">
    <location>
        <begin position="33"/>
        <end position="58"/>
    </location>
</feature>
<dbReference type="InterPro" id="IPR050922">
    <property type="entry name" value="LytR/CpsA/Psr_CW_biosynth"/>
</dbReference>
<keyword evidence="3" id="KW-0472">Membrane</keyword>
<proteinExistence type="inferred from homology"/>
<comment type="caution">
    <text evidence="5">The sequence shown here is derived from an EMBL/GenBank/DDBJ whole genome shotgun (WGS) entry which is preliminary data.</text>
</comment>
<feature type="compositionally biased region" description="Polar residues" evidence="2">
    <location>
        <begin position="485"/>
        <end position="495"/>
    </location>
</feature>
<name>A0A561E711_9MICO</name>
<feature type="transmembrane region" description="Helical" evidence="3">
    <location>
        <begin position="7"/>
        <end position="27"/>
    </location>
</feature>
<dbReference type="Pfam" id="PF03816">
    <property type="entry name" value="LytR_cpsA_psr"/>
    <property type="match status" value="1"/>
</dbReference>
<dbReference type="Gene3D" id="3.40.630.190">
    <property type="entry name" value="LCP protein"/>
    <property type="match status" value="1"/>
</dbReference>
<protein>
    <submittedName>
        <fullName evidence="5">LytR family transcriptional attenuator</fullName>
    </submittedName>
</protein>
<dbReference type="PANTHER" id="PTHR33392">
    <property type="entry name" value="POLYISOPRENYL-TEICHOIC ACID--PEPTIDOGLYCAN TEICHOIC ACID TRANSFERASE TAGU"/>
    <property type="match status" value="1"/>
</dbReference>
<feature type="region of interest" description="Disordered" evidence="2">
    <location>
        <begin position="449"/>
        <end position="495"/>
    </location>
</feature>
<dbReference type="AlphaFoldDB" id="A0A561E711"/>
<feature type="transmembrane region" description="Helical" evidence="3">
    <location>
        <begin position="70"/>
        <end position="94"/>
    </location>
</feature>
<dbReference type="InterPro" id="IPR004474">
    <property type="entry name" value="LytR_CpsA_psr"/>
</dbReference>
<feature type="compositionally biased region" description="Low complexity" evidence="2">
    <location>
        <begin position="463"/>
        <end position="484"/>
    </location>
</feature>
<evidence type="ECO:0000259" key="4">
    <source>
        <dbReference type="Pfam" id="PF03816"/>
    </source>
</evidence>
<evidence type="ECO:0000256" key="1">
    <source>
        <dbReference type="ARBA" id="ARBA00006068"/>
    </source>
</evidence>
<reference evidence="5 6" key="1">
    <citation type="submission" date="2019-06" db="EMBL/GenBank/DDBJ databases">
        <title>Sequencing the genomes of 1000 actinobacteria strains.</title>
        <authorList>
            <person name="Klenk H.-P."/>
        </authorList>
    </citation>
    <scope>NUCLEOTIDE SEQUENCE [LARGE SCALE GENOMIC DNA]</scope>
    <source>
        <strain evidence="5 6">DSM 19560</strain>
    </source>
</reference>
<keyword evidence="3" id="KW-1133">Transmembrane helix</keyword>
<evidence type="ECO:0000313" key="6">
    <source>
        <dbReference type="Proteomes" id="UP000318297"/>
    </source>
</evidence>
<dbReference type="Proteomes" id="UP000318297">
    <property type="component" value="Unassembled WGS sequence"/>
</dbReference>
<dbReference type="EMBL" id="VIVQ01000001">
    <property type="protein sequence ID" value="TWE11399.1"/>
    <property type="molecule type" value="Genomic_DNA"/>
</dbReference>
<organism evidence="5 6">
    <name type="scientific">Rudaeicoccus suwonensis</name>
    <dbReference type="NCBI Taxonomy" id="657409"/>
    <lineage>
        <taxon>Bacteria</taxon>
        <taxon>Bacillati</taxon>
        <taxon>Actinomycetota</taxon>
        <taxon>Actinomycetes</taxon>
        <taxon>Micrococcales</taxon>
        <taxon>Dermacoccaceae</taxon>
        <taxon>Rudaeicoccus</taxon>
    </lineage>
</organism>